<gene>
    <name evidence="1" type="ORF">HOP52_16185</name>
</gene>
<protein>
    <submittedName>
        <fullName evidence="1">Uncharacterized protein</fullName>
    </submittedName>
</protein>
<keyword evidence="2" id="KW-1185">Reference proteome</keyword>
<name>A0ABS9PC10_9GAMM</name>
<comment type="caution">
    <text evidence="1">The sequence shown here is derived from an EMBL/GenBank/DDBJ whole genome shotgun (WGS) entry which is preliminary data.</text>
</comment>
<evidence type="ECO:0000313" key="2">
    <source>
        <dbReference type="Proteomes" id="UP000814385"/>
    </source>
</evidence>
<reference evidence="1 2" key="1">
    <citation type="submission" date="2020-05" db="EMBL/GenBank/DDBJ databases">
        <title>Comparative genomic analysis of denitrifying bacteria from Halomonas genus.</title>
        <authorList>
            <person name="Wang L."/>
            <person name="Shao Z."/>
        </authorList>
    </citation>
    <scope>NUCLEOTIDE SEQUENCE [LARGE SCALE GENOMIC DNA]</scope>
    <source>
        <strain evidence="1 2">A4</strain>
    </source>
</reference>
<evidence type="ECO:0000313" key="1">
    <source>
        <dbReference type="EMBL" id="MCG6659298.1"/>
    </source>
</evidence>
<dbReference type="EMBL" id="JABFUC010000014">
    <property type="protein sequence ID" value="MCG6659298.1"/>
    <property type="molecule type" value="Genomic_DNA"/>
</dbReference>
<organism evidence="1 2">
    <name type="scientific">Billgrantia campisalis</name>
    <dbReference type="NCBI Taxonomy" id="74661"/>
    <lineage>
        <taxon>Bacteria</taxon>
        <taxon>Pseudomonadati</taxon>
        <taxon>Pseudomonadota</taxon>
        <taxon>Gammaproteobacteria</taxon>
        <taxon>Oceanospirillales</taxon>
        <taxon>Halomonadaceae</taxon>
        <taxon>Billgrantia</taxon>
    </lineage>
</organism>
<proteinExistence type="predicted"/>
<dbReference type="Proteomes" id="UP000814385">
    <property type="component" value="Unassembled WGS sequence"/>
</dbReference>
<dbReference type="RefSeq" id="WP_238978443.1">
    <property type="nucleotide sequence ID" value="NZ_JABFUC010000014.1"/>
</dbReference>
<accession>A0ABS9PC10</accession>
<sequence>MDNHKRIATGMAAFPLQTGQQRGRLSDAELAVCREMGLSPEEFCQANPVEPTQADRSLNDVELAVCKAMGLSSEAYRQANPEDDSPQEIEALIAEGLRDGRIAGPATATWLRQQGVAACRSHLTRVPGTEALKHGISDAELAVCRRMGLSPAAYRRANSNNE</sequence>